<evidence type="ECO:0000256" key="4">
    <source>
        <dbReference type="ARBA" id="ARBA00038306"/>
    </source>
</evidence>
<dbReference type="GO" id="GO:0016020">
    <property type="term" value="C:membrane"/>
    <property type="evidence" value="ECO:0007669"/>
    <property type="project" value="UniProtKB-SubCell"/>
</dbReference>
<dbReference type="Gene3D" id="2.40.160.20">
    <property type="match status" value="1"/>
</dbReference>
<evidence type="ECO:0000313" key="7">
    <source>
        <dbReference type="Proteomes" id="UP000466730"/>
    </source>
</evidence>
<evidence type="ECO:0000256" key="3">
    <source>
        <dbReference type="ARBA" id="ARBA00023136"/>
    </source>
</evidence>
<evidence type="ECO:0000259" key="5">
    <source>
        <dbReference type="Pfam" id="PF13505"/>
    </source>
</evidence>
<evidence type="ECO:0000313" key="6">
    <source>
        <dbReference type="EMBL" id="MRH21490.1"/>
    </source>
</evidence>
<accession>A0A844B765</accession>
<proteinExistence type="inferred from homology"/>
<evidence type="ECO:0000256" key="2">
    <source>
        <dbReference type="ARBA" id="ARBA00022729"/>
    </source>
</evidence>
<dbReference type="PANTHER" id="PTHR34001">
    <property type="entry name" value="BLL7405 PROTEIN"/>
    <property type="match status" value="1"/>
</dbReference>
<keyword evidence="3" id="KW-0472">Membrane</keyword>
<feature type="domain" description="Outer membrane protein beta-barrel" evidence="5">
    <location>
        <begin position="46"/>
        <end position="229"/>
    </location>
</feature>
<dbReference type="OrthoDB" id="268975at2"/>
<gene>
    <name evidence="6" type="ORF">GH815_10840</name>
</gene>
<organism evidence="6 7">
    <name type="scientific">Rhodovulum strictum</name>
    <dbReference type="NCBI Taxonomy" id="58314"/>
    <lineage>
        <taxon>Bacteria</taxon>
        <taxon>Pseudomonadati</taxon>
        <taxon>Pseudomonadota</taxon>
        <taxon>Alphaproteobacteria</taxon>
        <taxon>Rhodobacterales</taxon>
        <taxon>Paracoccaceae</taxon>
        <taxon>Rhodovulum</taxon>
    </lineage>
</organism>
<sequence length="240" mass="25168">MRQDRICLRIEKRLTARSGPGQGPSRQITQEQIGMNTASLVVAAGLALTVTAEAVQAQSAFDGAYFGFGIGKGNAETGQEGTSLEMPDAKGAIGSALVGYTASTGALVYGVEADIAKTNMDGTGTCNLRPCSAEVKSLASVRARAGVVAADTLIYATAGAATAKVDLTAQDSLGGDHSDDKRVKGWVAGVGVERPVADGWNLRGEVMRYGFRKRDYDLDVPYTNMKTDMTAARVALTHRF</sequence>
<dbReference type="Pfam" id="PF13505">
    <property type="entry name" value="OMP_b-brl"/>
    <property type="match status" value="1"/>
</dbReference>
<comment type="caution">
    <text evidence="6">The sequence shown here is derived from an EMBL/GenBank/DDBJ whole genome shotgun (WGS) entry which is preliminary data.</text>
</comment>
<dbReference type="InterPro" id="IPR051692">
    <property type="entry name" value="OMP-like"/>
</dbReference>
<dbReference type="EMBL" id="WJPO01000015">
    <property type="protein sequence ID" value="MRH21490.1"/>
    <property type="molecule type" value="Genomic_DNA"/>
</dbReference>
<comment type="similarity">
    <text evidence="4">Belongs to the Omp25/RopB family.</text>
</comment>
<name>A0A844B765_9RHOB</name>
<dbReference type="InterPro" id="IPR027385">
    <property type="entry name" value="Beta-barrel_OMP"/>
</dbReference>
<dbReference type="Proteomes" id="UP000466730">
    <property type="component" value="Unassembled WGS sequence"/>
</dbReference>
<dbReference type="PANTHER" id="PTHR34001:SF3">
    <property type="entry name" value="BLL7405 PROTEIN"/>
    <property type="match status" value="1"/>
</dbReference>
<keyword evidence="2" id="KW-0732">Signal</keyword>
<comment type="subcellular location">
    <subcellularLocation>
        <location evidence="1">Membrane</location>
    </subcellularLocation>
</comment>
<dbReference type="InterPro" id="IPR011250">
    <property type="entry name" value="OMP/PagP_B-barrel"/>
</dbReference>
<protein>
    <submittedName>
        <fullName evidence="6">Outer membrane beta-barrel protein</fullName>
    </submittedName>
</protein>
<reference evidence="6 7" key="1">
    <citation type="submission" date="2019-11" db="EMBL/GenBank/DDBJ databases">
        <title>Draft Whole-Genome sequence of the marine photosynthetic bacterium Rhodovulum strictum DSM 11289.</title>
        <authorList>
            <person name="Kyndt J.A."/>
            <person name="Meyer T.E."/>
        </authorList>
    </citation>
    <scope>NUCLEOTIDE SEQUENCE [LARGE SCALE GENOMIC DNA]</scope>
    <source>
        <strain evidence="6 7">DSM 11289</strain>
    </source>
</reference>
<dbReference type="AlphaFoldDB" id="A0A844B765"/>
<evidence type="ECO:0000256" key="1">
    <source>
        <dbReference type="ARBA" id="ARBA00004370"/>
    </source>
</evidence>
<keyword evidence="7" id="KW-1185">Reference proteome</keyword>
<dbReference type="SUPFAM" id="SSF56925">
    <property type="entry name" value="OMPA-like"/>
    <property type="match status" value="1"/>
</dbReference>